<gene>
    <name evidence="1" type="primary">Vigan.04G220600</name>
    <name evidence="1" type="ORF">VIGAN_04220600</name>
</gene>
<organism evidence="1 2">
    <name type="scientific">Vigna angularis var. angularis</name>
    <dbReference type="NCBI Taxonomy" id="157739"/>
    <lineage>
        <taxon>Eukaryota</taxon>
        <taxon>Viridiplantae</taxon>
        <taxon>Streptophyta</taxon>
        <taxon>Embryophyta</taxon>
        <taxon>Tracheophyta</taxon>
        <taxon>Spermatophyta</taxon>
        <taxon>Magnoliopsida</taxon>
        <taxon>eudicotyledons</taxon>
        <taxon>Gunneridae</taxon>
        <taxon>Pentapetalae</taxon>
        <taxon>rosids</taxon>
        <taxon>fabids</taxon>
        <taxon>Fabales</taxon>
        <taxon>Fabaceae</taxon>
        <taxon>Papilionoideae</taxon>
        <taxon>50 kb inversion clade</taxon>
        <taxon>NPAAA clade</taxon>
        <taxon>indigoferoid/millettioid clade</taxon>
        <taxon>Phaseoleae</taxon>
        <taxon>Vigna</taxon>
    </lineage>
</organism>
<dbReference type="Proteomes" id="UP000291084">
    <property type="component" value="Chromosome 4"/>
</dbReference>
<dbReference type="AlphaFoldDB" id="A0A0S3RVX2"/>
<dbReference type="OrthoDB" id="1750196at2759"/>
<evidence type="ECO:0000313" key="1">
    <source>
        <dbReference type="EMBL" id="BAT84757.1"/>
    </source>
</evidence>
<name>A0A0S3RVX2_PHAAN</name>
<protein>
    <submittedName>
        <fullName evidence="1">Uncharacterized protein</fullName>
    </submittedName>
</protein>
<reference evidence="1 2" key="1">
    <citation type="journal article" date="2015" name="Sci. Rep.">
        <title>The power of single molecule real-time sequencing technology in the de novo assembly of a eukaryotic genome.</title>
        <authorList>
            <person name="Sakai H."/>
            <person name="Naito K."/>
            <person name="Ogiso-Tanaka E."/>
            <person name="Takahashi Y."/>
            <person name="Iseki K."/>
            <person name="Muto C."/>
            <person name="Satou K."/>
            <person name="Teruya K."/>
            <person name="Shiroma A."/>
            <person name="Shimoji M."/>
            <person name="Hirano T."/>
            <person name="Itoh T."/>
            <person name="Kaga A."/>
            <person name="Tomooka N."/>
        </authorList>
    </citation>
    <scope>NUCLEOTIDE SEQUENCE [LARGE SCALE GENOMIC DNA]</scope>
    <source>
        <strain evidence="2">cv. Shumari</strain>
    </source>
</reference>
<sequence>CLKTHLMTYGKKMVVHARDEKLLIHFSQDGLVDMAPNRGTHRESSCIRSGEDLVDAFLRQYKYNLDVAPDRLQL</sequence>
<dbReference type="EMBL" id="AP015037">
    <property type="protein sequence ID" value="BAT84757.1"/>
    <property type="molecule type" value="Genomic_DNA"/>
</dbReference>
<proteinExistence type="predicted"/>
<evidence type="ECO:0000313" key="2">
    <source>
        <dbReference type="Proteomes" id="UP000291084"/>
    </source>
</evidence>
<accession>A0A0S3RVX2</accession>
<feature type="non-terminal residue" evidence="1">
    <location>
        <position position="1"/>
    </location>
</feature>
<keyword evidence="2" id="KW-1185">Reference proteome</keyword>